<dbReference type="OrthoDB" id="8640486at2"/>
<dbReference type="InterPro" id="IPR001753">
    <property type="entry name" value="Enoyl-CoA_hydra/iso"/>
</dbReference>
<dbReference type="Proteomes" id="UP000216857">
    <property type="component" value="Unassembled WGS sequence"/>
</dbReference>
<evidence type="ECO:0000313" key="3">
    <source>
        <dbReference type="Proteomes" id="UP000216857"/>
    </source>
</evidence>
<organism evidence="2 3">
    <name type="scientific">Bordetella genomosp. 9</name>
    <dbReference type="NCBI Taxonomy" id="1416803"/>
    <lineage>
        <taxon>Bacteria</taxon>
        <taxon>Pseudomonadati</taxon>
        <taxon>Pseudomonadota</taxon>
        <taxon>Betaproteobacteria</taxon>
        <taxon>Burkholderiales</taxon>
        <taxon>Alcaligenaceae</taxon>
        <taxon>Bordetella</taxon>
    </lineage>
</organism>
<evidence type="ECO:0000313" key="2">
    <source>
        <dbReference type="EMBL" id="OZI18575.1"/>
    </source>
</evidence>
<dbReference type="InterPro" id="IPR051683">
    <property type="entry name" value="Enoyl-CoA_Hydratase/Isomerase"/>
</dbReference>
<dbReference type="Pfam" id="PF00378">
    <property type="entry name" value="ECH_1"/>
    <property type="match status" value="1"/>
</dbReference>
<comment type="similarity">
    <text evidence="1">Belongs to the enoyl-CoA hydratase/isomerase family.</text>
</comment>
<dbReference type="AlphaFoldDB" id="A0A261R0J7"/>
<dbReference type="Gene3D" id="3.90.226.10">
    <property type="entry name" value="2-enoyl-CoA Hydratase, Chain A, domain 1"/>
    <property type="match status" value="1"/>
</dbReference>
<evidence type="ECO:0000256" key="1">
    <source>
        <dbReference type="ARBA" id="ARBA00005254"/>
    </source>
</evidence>
<keyword evidence="3" id="KW-1185">Reference proteome</keyword>
<reference evidence="2" key="1">
    <citation type="submission" date="2017-05" db="EMBL/GenBank/DDBJ databases">
        <title>Complete and WGS of Bordetella genogroups.</title>
        <authorList>
            <person name="Spilker T."/>
            <person name="Lipuma J."/>
        </authorList>
    </citation>
    <scope>NUCLEOTIDE SEQUENCE</scope>
    <source>
        <strain evidence="2">AU21707</strain>
    </source>
</reference>
<dbReference type="PANTHER" id="PTHR42964">
    <property type="entry name" value="ENOYL-COA HYDRATASE"/>
    <property type="match status" value="1"/>
</dbReference>
<dbReference type="EMBL" id="NEVJ01000003">
    <property type="protein sequence ID" value="OZI18575.1"/>
    <property type="molecule type" value="Genomic_DNA"/>
</dbReference>
<dbReference type="CDD" id="cd06558">
    <property type="entry name" value="crotonase-like"/>
    <property type="match status" value="1"/>
</dbReference>
<dbReference type="PANTHER" id="PTHR42964:SF1">
    <property type="entry name" value="POLYKETIDE BIOSYNTHESIS ENOYL-COA HYDRATASE PKSH-RELATED"/>
    <property type="match status" value="1"/>
</dbReference>
<proteinExistence type="inferred from homology"/>
<protein>
    <submittedName>
        <fullName evidence="2">Enoyl-CoA hydratase</fullName>
    </submittedName>
</protein>
<name>A0A261R0J7_9BORD</name>
<gene>
    <name evidence="2" type="ORF">CAL26_12725</name>
</gene>
<accession>A0A261R0J7</accession>
<comment type="caution">
    <text evidence="2">The sequence shown here is derived from an EMBL/GenBank/DDBJ whole genome shotgun (WGS) entry which is preliminary data.</text>
</comment>
<sequence>MNGETSALVQRRREGGTVRIRLNRPEKMNALSADMVEALIDAVEQSHEEARRADTRVIVLEGEGRNFSAGFDFSDVETQSEGDLLLRFVRIETLLQLLHASPCLTVALAHGRNFGAGVDLIAVCRQRYATGDASFRMPGLKFGLVLGTRRFASLVGTRTARALLETAATFDAGHARDIGFVTAIAARDEWPALCEAAAARAAELPDASRGALYDALADRSDDEDLARLVRSAATPGLKQRISAYLHAARAP</sequence>
<dbReference type="RefSeq" id="WP_094847261.1">
    <property type="nucleotide sequence ID" value="NZ_NEVJ01000003.1"/>
</dbReference>
<dbReference type="InterPro" id="IPR029045">
    <property type="entry name" value="ClpP/crotonase-like_dom_sf"/>
</dbReference>
<dbReference type="SUPFAM" id="SSF52096">
    <property type="entry name" value="ClpP/crotonase"/>
    <property type="match status" value="1"/>
</dbReference>
<dbReference type="GO" id="GO:0003824">
    <property type="term" value="F:catalytic activity"/>
    <property type="evidence" value="ECO:0007669"/>
    <property type="project" value="UniProtKB-ARBA"/>
</dbReference>